<evidence type="ECO:0000313" key="1">
    <source>
        <dbReference type="EMBL" id="KKM27901.1"/>
    </source>
</evidence>
<accession>A0A0F9IJW1</accession>
<dbReference type="InterPro" id="IPR051805">
    <property type="entry name" value="Dehydratase_Activator_Redct"/>
</dbReference>
<reference evidence="1" key="1">
    <citation type="journal article" date="2015" name="Nature">
        <title>Complex archaea that bridge the gap between prokaryotes and eukaryotes.</title>
        <authorList>
            <person name="Spang A."/>
            <person name="Saw J.H."/>
            <person name="Jorgensen S.L."/>
            <person name="Zaremba-Niedzwiedzka K."/>
            <person name="Martijn J."/>
            <person name="Lind A.E."/>
            <person name="van Eijk R."/>
            <person name="Schleper C."/>
            <person name="Guy L."/>
            <person name="Ettema T.J."/>
        </authorList>
    </citation>
    <scope>NUCLEOTIDE SEQUENCE</scope>
</reference>
<comment type="caution">
    <text evidence="1">The sequence shown here is derived from an EMBL/GenBank/DDBJ whole genome shotgun (WGS) entry which is preliminary data.</text>
</comment>
<dbReference type="PANTHER" id="PTHR32329:SF2">
    <property type="entry name" value="BIFUNCTIONAL PROTEIN [INCLUDES 2-HYDROXYACYL-COA DEHYDRATASE (N-TER) AND ITS ACTIVATOR DOMAIN (C_TERM)"/>
    <property type="match status" value="1"/>
</dbReference>
<gene>
    <name evidence="1" type="ORF">LCGC14_1570060</name>
</gene>
<proteinExistence type="predicted"/>
<evidence type="ECO:0008006" key="2">
    <source>
        <dbReference type="Google" id="ProtNLM"/>
    </source>
</evidence>
<protein>
    <recommendedName>
        <fullName evidence="2">DUF2229 domain-containing protein</fullName>
    </recommendedName>
</protein>
<sequence length="370" mass="41053">MKVTAPQMGTLQILLEDLFGRLGTEFIPAPATNQEALEIGSRLGPELACLPLKIAIGNLVQGLEKGADTIVMAGGVGPCRFGYYAQIQRLILERAGYKFKTIVVEPPGAGFREFVGAFEKLAPGVNNWQLYNIIKTSFYKTRALDFLEKKSLHLRAYETKKGSITKAKKKGIGLISKADSKREIKKAYDQAANELENVKSDNKRDVLRVGLTGEFYLLLEPFANFDIEEYLGHRGIYIERGVYISDWISPSGKNKVFGVPKNKGAQDAAPYLDHFVGGEGQPTISHIVHFAEEEFDGAIHLFPFTCMPEIIADNILPKVLKDHDFSLLTLVLDEQSGRAGLITRLEAFIDLMKSRRKQLMNKGEAECNAA</sequence>
<name>A0A0F9IJW1_9ZZZZ</name>
<dbReference type="Gene3D" id="3.40.50.11900">
    <property type="match status" value="1"/>
</dbReference>
<organism evidence="1">
    <name type="scientific">marine sediment metagenome</name>
    <dbReference type="NCBI Taxonomy" id="412755"/>
    <lineage>
        <taxon>unclassified sequences</taxon>
        <taxon>metagenomes</taxon>
        <taxon>ecological metagenomes</taxon>
    </lineage>
</organism>
<dbReference type="PANTHER" id="PTHR32329">
    <property type="entry name" value="BIFUNCTIONAL PROTEIN [INCLUDES 2-HYDROXYACYL-COA DEHYDRATASE (N-TER) AND ITS ACTIVATOR DOMAIN (C_TERM)-RELATED"/>
    <property type="match status" value="1"/>
</dbReference>
<dbReference type="AlphaFoldDB" id="A0A0F9IJW1"/>
<dbReference type="EMBL" id="LAZR01012235">
    <property type="protein sequence ID" value="KKM27901.1"/>
    <property type="molecule type" value="Genomic_DNA"/>
</dbReference>